<dbReference type="InterPro" id="IPR021255">
    <property type="entry name" value="DUF2807"/>
</dbReference>
<evidence type="ECO:0000256" key="1">
    <source>
        <dbReference type="SAM" id="SignalP"/>
    </source>
</evidence>
<evidence type="ECO:0000313" key="4">
    <source>
        <dbReference type="Proteomes" id="UP000310477"/>
    </source>
</evidence>
<comment type="caution">
    <text evidence="3">The sequence shown here is derived from an EMBL/GenBank/DDBJ whole genome shotgun (WGS) entry which is preliminary data.</text>
</comment>
<evidence type="ECO:0000259" key="2">
    <source>
        <dbReference type="Pfam" id="PF10988"/>
    </source>
</evidence>
<protein>
    <recommendedName>
        <fullName evidence="2">Putative auto-transporter adhesin head GIN domain-containing protein</fullName>
    </recommendedName>
</protein>
<gene>
    <name evidence="3" type="ORF">FA045_11010</name>
</gene>
<dbReference type="Pfam" id="PF10988">
    <property type="entry name" value="DUF2807"/>
    <property type="match status" value="1"/>
</dbReference>
<dbReference type="EMBL" id="SWBO01000005">
    <property type="protein sequence ID" value="TKB99963.1"/>
    <property type="molecule type" value="Genomic_DNA"/>
</dbReference>
<reference evidence="3 4" key="1">
    <citation type="submission" date="2019-04" db="EMBL/GenBank/DDBJ databases">
        <title>Pedobacter sp. AR-2-6 sp. nov., isolated from Arctic soil.</title>
        <authorList>
            <person name="Dahal R.H."/>
            <person name="Kim D.-U."/>
        </authorList>
    </citation>
    <scope>NUCLEOTIDE SEQUENCE [LARGE SCALE GENOMIC DNA]</scope>
    <source>
        <strain evidence="3 4">AR-2-6</strain>
    </source>
</reference>
<keyword evidence="4" id="KW-1185">Reference proteome</keyword>
<feature type="chain" id="PRO_5020887752" description="Putative auto-transporter adhesin head GIN domain-containing protein" evidence="1">
    <location>
        <begin position="26"/>
        <end position="194"/>
    </location>
</feature>
<dbReference type="Gene3D" id="2.160.20.120">
    <property type="match status" value="1"/>
</dbReference>
<evidence type="ECO:0000313" key="3">
    <source>
        <dbReference type="EMBL" id="TKB99963.1"/>
    </source>
</evidence>
<sequence length="194" mass="21402">MKTSIKTLIATSLIALTCSTSLVYANSDLKPNAVSANTVNISSVRKLNISGNAEVTIIQNSKSKVLYTNEGTERITVKKIGDAVYITSKNNAKITIYVDDIYRIEAAENAVVKTENLITLKYLQVFTKDNAYVNINAKTESLYTSIKDESTLTLKGDTDLYTIDMDKTSRITLQQFKSKKTDMSASEVYVAARS</sequence>
<dbReference type="OrthoDB" id="759627at2"/>
<feature type="domain" description="Putative auto-transporter adhesin head GIN" evidence="2">
    <location>
        <begin position="46"/>
        <end position="185"/>
    </location>
</feature>
<name>A0A4U1C3N4_9SPHI</name>
<dbReference type="RefSeq" id="WP_136877127.1">
    <property type="nucleotide sequence ID" value="NZ_SWBO01000005.1"/>
</dbReference>
<proteinExistence type="predicted"/>
<dbReference type="Proteomes" id="UP000310477">
    <property type="component" value="Unassembled WGS sequence"/>
</dbReference>
<accession>A0A4U1C3N4</accession>
<feature type="signal peptide" evidence="1">
    <location>
        <begin position="1"/>
        <end position="25"/>
    </location>
</feature>
<keyword evidence="1" id="KW-0732">Signal</keyword>
<organism evidence="3 4">
    <name type="scientific">Pedobacter cryotolerans</name>
    <dbReference type="NCBI Taxonomy" id="2571270"/>
    <lineage>
        <taxon>Bacteria</taxon>
        <taxon>Pseudomonadati</taxon>
        <taxon>Bacteroidota</taxon>
        <taxon>Sphingobacteriia</taxon>
        <taxon>Sphingobacteriales</taxon>
        <taxon>Sphingobacteriaceae</taxon>
        <taxon>Pedobacter</taxon>
    </lineage>
</organism>
<dbReference type="AlphaFoldDB" id="A0A4U1C3N4"/>